<dbReference type="Gene3D" id="3.40.50.150">
    <property type="entry name" value="Vaccinia Virus protein VP39"/>
    <property type="match status" value="1"/>
</dbReference>
<dbReference type="InterPro" id="IPR013216">
    <property type="entry name" value="Methyltransf_11"/>
</dbReference>
<feature type="domain" description="Methyltransferase type 11" evidence="1">
    <location>
        <begin position="44"/>
        <end position="140"/>
    </location>
</feature>
<dbReference type="Pfam" id="PF08241">
    <property type="entry name" value="Methyltransf_11"/>
    <property type="match status" value="1"/>
</dbReference>
<dbReference type="RefSeq" id="WP_189412329.1">
    <property type="nucleotide sequence ID" value="NZ_BMYJ01000009.1"/>
</dbReference>
<dbReference type="InterPro" id="IPR052356">
    <property type="entry name" value="Thiol_S-MT"/>
</dbReference>
<keyword evidence="2" id="KW-0489">Methyltransferase</keyword>
<dbReference type="CDD" id="cd02440">
    <property type="entry name" value="AdoMet_MTases"/>
    <property type="match status" value="1"/>
</dbReference>
<dbReference type="GO" id="GO:0032259">
    <property type="term" value="P:methylation"/>
    <property type="evidence" value="ECO:0007669"/>
    <property type="project" value="UniProtKB-KW"/>
</dbReference>
<sequence length="205" mass="22524">MDMQAMRKSYARWAPVYDLTFGAVTSAGRRRVAGMVNARGGALLEVGVGTGMSLDLYNGDVRVTGIDASPEMLAKAEERVLEKNLTQVAELREMDARHLGYADNTFDHVAALHIMSVVPEPERVMAEMARVLKPGGSLFVVNHFAREKGFVAMAERLAAPLADWLGWHSDFDRGQVLGQDNLKLAEEIALPPFGLMTLLRLTKRG</sequence>
<protein>
    <submittedName>
        <fullName evidence="2">SAM-dependent methyltransferase</fullName>
    </submittedName>
</protein>
<accession>A0A918WPN2</accession>
<comment type="caution">
    <text evidence="2">The sequence shown here is derived from an EMBL/GenBank/DDBJ whole genome shotgun (WGS) entry which is preliminary data.</text>
</comment>
<dbReference type="AlphaFoldDB" id="A0A918WPN2"/>
<evidence type="ECO:0000313" key="3">
    <source>
        <dbReference type="Proteomes" id="UP000638981"/>
    </source>
</evidence>
<reference evidence="2" key="2">
    <citation type="submission" date="2020-09" db="EMBL/GenBank/DDBJ databases">
        <authorList>
            <person name="Sun Q."/>
            <person name="Kim S."/>
        </authorList>
    </citation>
    <scope>NUCLEOTIDE SEQUENCE</scope>
    <source>
        <strain evidence="2">KCTC 23310</strain>
    </source>
</reference>
<reference evidence="2" key="1">
    <citation type="journal article" date="2014" name="Int. J. Syst. Evol. Microbiol.">
        <title>Complete genome sequence of Corynebacterium casei LMG S-19264T (=DSM 44701T), isolated from a smear-ripened cheese.</title>
        <authorList>
            <consortium name="US DOE Joint Genome Institute (JGI-PGF)"/>
            <person name="Walter F."/>
            <person name="Albersmeier A."/>
            <person name="Kalinowski J."/>
            <person name="Ruckert C."/>
        </authorList>
    </citation>
    <scope>NUCLEOTIDE SEQUENCE</scope>
    <source>
        <strain evidence="2">KCTC 23310</strain>
    </source>
</reference>
<dbReference type="PANTHER" id="PTHR45036">
    <property type="entry name" value="METHYLTRANSFERASE LIKE 7B"/>
    <property type="match status" value="1"/>
</dbReference>
<dbReference type="GO" id="GO:0008757">
    <property type="term" value="F:S-adenosylmethionine-dependent methyltransferase activity"/>
    <property type="evidence" value="ECO:0007669"/>
    <property type="project" value="InterPro"/>
</dbReference>
<proteinExistence type="predicted"/>
<dbReference type="PANTHER" id="PTHR45036:SF1">
    <property type="entry name" value="METHYLTRANSFERASE LIKE 7A"/>
    <property type="match status" value="1"/>
</dbReference>
<dbReference type="InterPro" id="IPR029063">
    <property type="entry name" value="SAM-dependent_MTases_sf"/>
</dbReference>
<dbReference type="EMBL" id="BMYJ01000009">
    <property type="protein sequence ID" value="GHC62436.1"/>
    <property type="molecule type" value="Genomic_DNA"/>
</dbReference>
<gene>
    <name evidence="2" type="primary">PmtA</name>
    <name evidence="2" type="ORF">GCM10007315_28140</name>
</gene>
<evidence type="ECO:0000313" key="2">
    <source>
        <dbReference type="EMBL" id="GHC62436.1"/>
    </source>
</evidence>
<keyword evidence="2" id="KW-0808">Transferase</keyword>
<evidence type="ECO:0000259" key="1">
    <source>
        <dbReference type="Pfam" id="PF08241"/>
    </source>
</evidence>
<dbReference type="SUPFAM" id="SSF53335">
    <property type="entry name" value="S-adenosyl-L-methionine-dependent methyltransferases"/>
    <property type="match status" value="1"/>
</dbReference>
<keyword evidence="3" id="KW-1185">Reference proteome</keyword>
<dbReference type="Proteomes" id="UP000638981">
    <property type="component" value="Unassembled WGS sequence"/>
</dbReference>
<organism evidence="2 3">
    <name type="scientific">Neogemmobacter tilapiae</name>
    <dbReference type="NCBI Taxonomy" id="875041"/>
    <lineage>
        <taxon>Bacteria</taxon>
        <taxon>Pseudomonadati</taxon>
        <taxon>Pseudomonadota</taxon>
        <taxon>Alphaproteobacteria</taxon>
        <taxon>Rhodobacterales</taxon>
        <taxon>Paracoccaceae</taxon>
        <taxon>Neogemmobacter</taxon>
    </lineage>
</organism>
<name>A0A918WPN2_9RHOB</name>